<evidence type="ECO:0000259" key="3">
    <source>
        <dbReference type="PROSITE" id="PS51352"/>
    </source>
</evidence>
<proteinExistence type="predicted"/>
<name>A0A8S1J261_9CHLO</name>
<dbReference type="SUPFAM" id="SSF52833">
    <property type="entry name" value="Thioredoxin-like"/>
    <property type="match status" value="1"/>
</dbReference>
<evidence type="ECO:0000256" key="1">
    <source>
        <dbReference type="SAM" id="MobiDB-lite"/>
    </source>
</evidence>
<dbReference type="Proteomes" id="UP000708148">
    <property type="component" value="Unassembled WGS sequence"/>
</dbReference>
<dbReference type="AlphaFoldDB" id="A0A8S1J261"/>
<sequence>MAILNTHAFPVVRAGPSRFLAGFYVANFLVMASYLLARHHFILHGERKYSRLTGPKELYDWEKQAWGLFAVAMVVKYPRSASLDGFFSAMFLYAKAVIGLMTWMFDVRMFWCYIILFVTLFLMLPQPVYEGPDKIEYLMPYMLNDLTSSKDSVTWLVEFFAHWSPTCVHLEPVMADLSLKYGTEKLRFAKFDLARWPGQAKRFRINMAGASPQLPTLIMFEGGQEVGRIPHVYSDGSVAKGRYGRGDIIKGFELDSRYTRTKAEEAKKRVNGKEQGDAEGSKKEK</sequence>
<dbReference type="EMBL" id="CAJHUC010001533">
    <property type="protein sequence ID" value="CAD7701425.1"/>
    <property type="molecule type" value="Genomic_DNA"/>
</dbReference>
<dbReference type="OrthoDB" id="20229at2759"/>
<feature type="domain" description="Thioredoxin" evidence="3">
    <location>
        <begin position="120"/>
        <end position="268"/>
    </location>
</feature>
<feature type="transmembrane region" description="Helical" evidence="2">
    <location>
        <begin position="110"/>
        <end position="129"/>
    </location>
</feature>
<evidence type="ECO:0000313" key="5">
    <source>
        <dbReference type="Proteomes" id="UP000708148"/>
    </source>
</evidence>
<dbReference type="PROSITE" id="PS51352">
    <property type="entry name" value="THIOREDOXIN_2"/>
    <property type="match status" value="1"/>
</dbReference>
<evidence type="ECO:0000313" key="4">
    <source>
        <dbReference type="EMBL" id="CAD7701425.1"/>
    </source>
</evidence>
<keyword evidence="2" id="KW-0472">Membrane</keyword>
<keyword evidence="2" id="KW-0812">Transmembrane</keyword>
<protein>
    <recommendedName>
        <fullName evidence="3">Thioredoxin domain-containing protein</fullName>
    </recommendedName>
</protein>
<dbReference type="Gene3D" id="3.40.30.10">
    <property type="entry name" value="Glutaredoxin"/>
    <property type="match status" value="1"/>
</dbReference>
<keyword evidence="5" id="KW-1185">Reference proteome</keyword>
<organism evidence="4 5">
    <name type="scientific">Ostreobium quekettii</name>
    <dbReference type="NCBI Taxonomy" id="121088"/>
    <lineage>
        <taxon>Eukaryota</taxon>
        <taxon>Viridiplantae</taxon>
        <taxon>Chlorophyta</taxon>
        <taxon>core chlorophytes</taxon>
        <taxon>Ulvophyceae</taxon>
        <taxon>TCBD clade</taxon>
        <taxon>Bryopsidales</taxon>
        <taxon>Ostreobineae</taxon>
        <taxon>Ostreobiaceae</taxon>
        <taxon>Ostreobium</taxon>
    </lineage>
</organism>
<dbReference type="Pfam" id="PF00085">
    <property type="entry name" value="Thioredoxin"/>
    <property type="match status" value="1"/>
</dbReference>
<accession>A0A8S1J261</accession>
<feature type="transmembrane region" description="Helical" evidence="2">
    <location>
        <begin position="19"/>
        <end position="37"/>
    </location>
</feature>
<comment type="caution">
    <text evidence="4">The sequence shown here is derived from an EMBL/GenBank/DDBJ whole genome shotgun (WGS) entry which is preliminary data.</text>
</comment>
<evidence type="ECO:0000256" key="2">
    <source>
        <dbReference type="SAM" id="Phobius"/>
    </source>
</evidence>
<reference evidence="4" key="1">
    <citation type="submission" date="2020-12" db="EMBL/GenBank/DDBJ databases">
        <authorList>
            <person name="Iha C."/>
        </authorList>
    </citation>
    <scope>NUCLEOTIDE SEQUENCE</scope>
</reference>
<dbReference type="InterPro" id="IPR036249">
    <property type="entry name" value="Thioredoxin-like_sf"/>
</dbReference>
<feature type="transmembrane region" description="Helical" evidence="2">
    <location>
        <begin position="86"/>
        <end position="104"/>
    </location>
</feature>
<keyword evidence="2" id="KW-1133">Transmembrane helix</keyword>
<feature type="region of interest" description="Disordered" evidence="1">
    <location>
        <begin position="263"/>
        <end position="285"/>
    </location>
</feature>
<dbReference type="InterPro" id="IPR013766">
    <property type="entry name" value="Thioredoxin_domain"/>
</dbReference>
<gene>
    <name evidence="4" type="ORF">OSTQU699_LOCUS6784</name>
</gene>